<dbReference type="EMBL" id="GFPF01002444">
    <property type="protein sequence ID" value="MAA13590.1"/>
    <property type="molecule type" value="Transcribed_RNA"/>
</dbReference>
<protein>
    <submittedName>
        <fullName evidence="2">Uncharacterized protein</fullName>
    </submittedName>
</protein>
<reference evidence="2" key="1">
    <citation type="journal article" date="2017" name="Parasit. Vectors">
        <title>Sialotranscriptomics of Rhipicephalus zambeziensis reveals intricate expression profiles of secretory proteins and suggests tight temporal transcriptional regulation during blood-feeding.</title>
        <authorList>
            <person name="de Castro M.H."/>
            <person name="de Klerk D."/>
            <person name="Pienaar R."/>
            <person name="Rees D.J.G."/>
            <person name="Mans B.J."/>
        </authorList>
    </citation>
    <scope>NUCLEOTIDE SEQUENCE</scope>
    <source>
        <tissue evidence="2">Salivary glands</tissue>
    </source>
</reference>
<keyword evidence="1" id="KW-1133">Transmembrane helix</keyword>
<dbReference type="AlphaFoldDB" id="A0A224YIH8"/>
<evidence type="ECO:0000313" key="2">
    <source>
        <dbReference type="EMBL" id="MAA13590.1"/>
    </source>
</evidence>
<feature type="transmembrane region" description="Helical" evidence="1">
    <location>
        <begin position="6"/>
        <end position="26"/>
    </location>
</feature>
<keyword evidence="1" id="KW-0812">Transmembrane</keyword>
<organism evidence="2">
    <name type="scientific">Rhipicephalus zambeziensis</name>
    <dbReference type="NCBI Taxonomy" id="60191"/>
    <lineage>
        <taxon>Eukaryota</taxon>
        <taxon>Metazoa</taxon>
        <taxon>Ecdysozoa</taxon>
        <taxon>Arthropoda</taxon>
        <taxon>Chelicerata</taxon>
        <taxon>Arachnida</taxon>
        <taxon>Acari</taxon>
        <taxon>Parasitiformes</taxon>
        <taxon>Ixodida</taxon>
        <taxon>Ixodoidea</taxon>
        <taxon>Ixodidae</taxon>
        <taxon>Rhipicephalinae</taxon>
        <taxon>Rhipicephalus</taxon>
        <taxon>Rhipicephalus</taxon>
    </lineage>
</organism>
<accession>A0A224YIH8</accession>
<keyword evidence="1" id="KW-0472">Membrane</keyword>
<name>A0A224YIH8_9ACAR</name>
<evidence type="ECO:0000256" key="1">
    <source>
        <dbReference type="SAM" id="Phobius"/>
    </source>
</evidence>
<sequence>MLHSIVFSKYCSFIIIYFDFTIKLFGFMQKIVRGVLGQRSFRVTMRIVGIAVHNVLPDSTIGSADDAFIALLILFQFILEKKDENDKQQSSDTIRDSHGPH</sequence>
<proteinExistence type="predicted"/>